<feature type="repeat" description="PPR" evidence="2">
    <location>
        <begin position="455"/>
        <end position="485"/>
    </location>
</feature>
<evidence type="ECO:0000256" key="1">
    <source>
        <dbReference type="ARBA" id="ARBA00022737"/>
    </source>
</evidence>
<dbReference type="OMA" id="RQSKYSD"/>
<feature type="repeat" description="PPR" evidence="2">
    <location>
        <begin position="202"/>
        <end position="236"/>
    </location>
</feature>
<dbReference type="AlphaFoldDB" id="A0A200PRY1"/>
<dbReference type="NCBIfam" id="TIGR00756">
    <property type="entry name" value="PPR"/>
    <property type="match status" value="6"/>
</dbReference>
<dbReference type="Pfam" id="PF13041">
    <property type="entry name" value="PPR_2"/>
    <property type="match status" value="3"/>
</dbReference>
<dbReference type="InterPro" id="IPR019734">
    <property type="entry name" value="TPR_rpt"/>
</dbReference>
<comment type="caution">
    <text evidence="5">The sequence shown here is derived from an EMBL/GenBank/DDBJ whole genome shotgun (WGS) entry which is preliminary data.</text>
</comment>
<dbReference type="InterPro" id="IPR002885">
    <property type="entry name" value="PPR_rpt"/>
</dbReference>
<dbReference type="FunFam" id="1.25.40.10:FF:000922">
    <property type="entry name" value="Pentatricopeptide repeat-containing protein"/>
    <property type="match status" value="1"/>
</dbReference>
<dbReference type="InterPro" id="IPR011990">
    <property type="entry name" value="TPR-like_helical_dom_sf"/>
</dbReference>
<dbReference type="Proteomes" id="UP000195402">
    <property type="component" value="Unassembled WGS sequence"/>
</dbReference>
<dbReference type="EMBL" id="MVGT01004232">
    <property type="protein sequence ID" value="OVA00960.1"/>
    <property type="molecule type" value="Genomic_DNA"/>
</dbReference>
<dbReference type="OrthoDB" id="185373at2759"/>
<feature type="repeat" description="PPR" evidence="2">
    <location>
        <begin position="350"/>
        <end position="384"/>
    </location>
</feature>
<organism evidence="5 6">
    <name type="scientific">Macleaya cordata</name>
    <name type="common">Five-seeded plume-poppy</name>
    <name type="synonym">Bocconia cordata</name>
    <dbReference type="NCBI Taxonomy" id="56857"/>
    <lineage>
        <taxon>Eukaryota</taxon>
        <taxon>Viridiplantae</taxon>
        <taxon>Streptophyta</taxon>
        <taxon>Embryophyta</taxon>
        <taxon>Tracheophyta</taxon>
        <taxon>Spermatophyta</taxon>
        <taxon>Magnoliopsida</taxon>
        <taxon>Ranunculales</taxon>
        <taxon>Papaveraceae</taxon>
        <taxon>Papaveroideae</taxon>
        <taxon>Macleaya</taxon>
    </lineage>
</organism>
<dbReference type="SMART" id="SM00028">
    <property type="entry name" value="TPR"/>
    <property type="match status" value="3"/>
</dbReference>
<feature type="compositionally biased region" description="Basic and acidic residues" evidence="4">
    <location>
        <begin position="635"/>
        <end position="644"/>
    </location>
</feature>
<proteinExistence type="predicted"/>
<dbReference type="GO" id="GO:0048316">
    <property type="term" value="P:seed development"/>
    <property type="evidence" value="ECO:0007669"/>
    <property type="project" value="UniProtKB-ARBA"/>
</dbReference>
<dbReference type="Pfam" id="PF01535">
    <property type="entry name" value="PPR"/>
    <property type="match status" value="3"/>
</dbReference>
<feature type="region of interest" description="Disordered" evidence="4">
    <location>
        <begin position="628"/>
        <end position="650"/>
    </location>
</feature>
<evidence type="ECO:0000313" key="5">
    <source>
        <dbReference type="EMBL" id="OVA00960.1"/>
    </source>
</evidence>
<dbReference type="InterPro" id="IPR052308">
    <property type="entry name" value="PPR_domain-containing"/>
</dbReference>
<dbReference type="PANTHER" id="PTHR47937:SF5">
    <property type="entry name" value="PENTATRICOPEPTIDE REPEAT-CONTAINING PROTEIN"/>
    <property type="match status" value="1"/>
</dbReference>
<dbReference type="SUPFAM" id="SSF81901">
    <property type="entry name" value="HCP-like"/>
    <property type="match status" value="1"/>
</dbReference>
<evidence type="ECO:0000256" key="3">
    <source>
        <dbReference type="SAM" id="Coils"/>
    </source>
</evidence>
<protein>
    <submittedName>
        <fullName evidence="5">Pentatricopeptide repeat</fullName>
    </submittedName>
</protein>
<accession>A0A200PRY1</accession>
<feature type="repeat" description="PPR" evidence="2">
    <location>
        <begin position="420"/>
        <end position="454"/>
    </location>
</feature>
<keyword evidence="6" id="KW-1185">Reference proteome</keyword>
<sequence>MALSKPTFFTHLKTLTKPHYHLRHQPPYFLSLRLLSFATPEEAAAERRRRKRRLRMEPPQNSLRQSQVQRRPQTPISNPNPNAPKLPEHVSILTGNRLNLHNRILSLIRQNDLEEAALLTRHSIYSNCRPTIFTCNSVMAAQIRQSKYADFLSLHRFITQAGVVPNIITYNLLINAYCDCRKIDTALEHYRQLINNAPFNPSPTTYRILVKGLVDNSKVDQAISIKDEMLEKGLGPDPVVYNYLMLGLVKNQDSDGVLGLYDELKGKLGDVSDGIVYGSLMKAYFQKGMEKEAMECCDEAVGENSKVRMGAVAYNSILDALSKNGKFDEAMKLFERVMNEHNPPRRLTVNLGTFNVMADGFCAQGRFKDAIEVFRKMGEKRCTPDAVSFNNLIEQLCGNSMVAEAEELYREMSEKGVSPDEFTYVLLMDACFVENRAEDASGYFRKMVESGLRPNLVAFGKVIDGLINSGKIDEAKEFFDQMVEKLKPEVTSYEAMLRTLCEAGKLDEVLKMAGDMWIDDSVGLSLEMKEYVSNELRKEGREEELVRLLEEKEREKEENERRKAEAKEAEAQAAKAITAGSKGYLSKVTTVDIVEAGVESVTVNGDVAVGNQEDGTGEDVAVEVEDAITSDDLTEEVKPEDKGTVDQVTA</sequence>
<name>A0A200PRY1_MACCD</name>
<feature type="repeat" description="PPR" evidence="2">
    <location>
        <begin position="310"/>
        <end position="344"/>
    </location>
</feature>
<dbReference type="Pfam" id="PF12854">
    <property type="entry name" value="PPR_1"/>
    <property type="match status" value="1"/>
</dbReference>
<dbReference type="PROSITE" id="PS51375">
    <property type="entry name" value="PPR"/>
    <property type="match status" value="7"/>
</dbReference>
<dbReference type="PANTHER" id="PTHR47937">
    <property type="entry name" value="PLASTID TRANSCRIPTIONALLY ACTIVE CHROMOSOME 2-LIKE PROTEIN"/>
    <property type="match status" value="1"/>
</dbReference>
<gene>
    <name evidence="5" type="ORF">BVC80_8913g8</name>
</gene>
<dbReference type="InParanoid" id="A0A200PRY1"/>
<keyword evidence="1" id="KW-0677">Repeat</keyword>
<feature type="compositionally biased region" description="Polar residues" evidence="4">
    <location>
        <begin position="59"/>
        <end position="80"/>
    </location>
</feature>
<feature type="repeat" description="PPR" evidence="2">
    <location>
        <begin position="385"/>
        <end position="419"/>
    </location>
</feature>
<dbReference type="Gene3D" id="1.25.40.10">
    <property type="entry name" value="Tetratricopeptide repeat domain"/>
    <property type="match status" value="4"/>
</dbReference>
<reference evidence="5 6" key="1">
    <citation type="journal article" date="2017" name="Mol. Plant">
        <title>The Genome of Medicinal Plant Macleaya cordata Provides New Insights into Benzylisoquinoline Alkaloids Metabolism.</title>
        <authorList>
            <person name="Liu X."/>
            <person name="Liu Y."/>
            <person name="Huang P."/>
            <person name="Ma Y."/>
            <person name="Qing Z."/>
            <person name="Tang Q."/>
            <person name="Cao H."/>
            <person name="Cheng P."/>
            <person name="Zheng Y."/>
            <person name="Yuan Z."/>
            <person name="Zhou Y."/>
            <person name="Liu J."/>
            <person name="Tang Z."/>
            <person name="Zhuo Y."/>
            <person name="Zhang Y."/>
            <person name="Yu L."/>
            <person name="Huang J."/>
            <person name="Yang P."/>
            <person name="Peng Q."/>
            <person name="Zhang J."/>
            <person name="Jiang W."/>
            <person name="Zhang Z."/>
            <person name="Lin K."/>
            <person name="Ro D.K."/>
            <person name="Chen X."/>
            <person name="Xiong X."/>
            <person name="Shang Y."/>
            <person name="Huang S."/>
            <person name="Zeng J."/>
        </authorList>
    </citation>
    <scope>NUCLEOTIDE SEQUENCE [LARGE SCALE GENOMIC DNA]</scope>
    <source>
        <strain evidence="6">cv. BLH2017</strain>
        <tissue evidence="5">Root</tissue>
    </source>
</reference>
<evidence type="ECO:0000256" key="4">
    <source>
        <dbReference type="SAM" id="MobiDB-lite"/>
    </source>
</evidence>
<feature type="coiled-coil region" evidence="3">
    <location>
        <begin position="538"/>
        <end position="579"/>
    </location>
</feature>
<dbReference type="FunCoup" id="A0A200PRY1">
    <property type="interactions" value="360"/>
</dbReference>
<feature type="region of interest" description="Disordered" evidence="4">
    <location>
        <begin position="45"/>
        <end position="87"/>
    </location>
</feature>
<feature type="repeat" description="PPR" evidence="2">
    <location>
        <begin position="166"/>
        <end position="196"/>
    </location>
</feature>
<evidence type="ECO:0000256" key="2">
    <source>
        <dbReference type="PROSITE-ProRule" id="PRU00708"/>
    </source>
</evidence>
<evidence type="ECO:0000313" key="6">
    <source>
        <dbReference type="Proteomes" id="UP000195402"/>
    </source>
</evidence>
<keyword evidence="3" id="KW-0175">Coiled coil</keyword>